<evidence type="ECO:0000256" key="2">
    <source>
        <dbReference type="SAM" id="SignalP"/>
    </source>
</evidence>
<keyword evidence="2" id="KW-0732">Signal</keyword>
<organism evidence="4 5">
    <name type="scientific">Chitinimonas arctica</name>
    <dbReference type="NCBI Taxonomy" id="2594795"/>
    <lineage>
        <taxon>Bacteria</taxon>
        <taxon>Pseudomonadati</taxon>
        <taxon>Pseudomonadota</taxon>
        <taxon>Betaproteobacteria</taxon>
        <taxon>Neisseriales</taxon>
        <taxon>Chitinibacteraceae</taxon>
        <taxon>Chitinimonas</taxon>
    </lineage>
</organism>
<dbReference type="KEGG" id="cari:FNU76_07085"/>
<comment type="subcellular location">
    <subcellularLocation>
        <location evidence="1">Cell outer membrane</location>
    </subcellularLocation>
</comment>
<dbReference type="AlphaFoldDB" id="A0A516SDM7"/>
<evidence type="ECO:0000313" key="5">
    <source>
        <dbReference type="Proteomes" id="UP000317550"/>
    </source>
</evidence>
<feature type="signal peptide" evidence="2">
    <location>
        <begin position="1"/>
        <end position="20"/>
    </location>
</feature>
<dbReference type="Proteomes" id="UP000317550">
    <property type="component" value="Chromosome"/>
</dbReference>
<dbReference type="OrthoDB" id="9130661at2"/>
<reference evidence="5" key="1">
    <citation type="submission" date="2019-07" db="EMBL/GenBank/DDBJ databases">
        <title>Chitinimonas sp. nov., isolated from Ny-Alesund, arctica soil.</title>
        <authorList>
            <person name="Xu Q."/>
            <person name="Peng F."/>
        </authorList>
    </citation>
    <scope>NUCLEOTIDE SEQUENCE [LARGE SCALE GENOMIC DNA]</scope>
    <source>
        <strain evidence="5">R3-44</strain>
    </source>
</reference>
<evidence type="ECO:0000313" key="4">
    <source>
        <dbReference type="EMBL" id="QDQ26138.1"/>
    </source>
</evidence>
<dbReference type="Gene3D" id="2.40.160.20">
    <property type="match status" value="1"/>
</dbReference>
<dbReference type="GO" id="GO:0009279">
    <property type="term" value="C:cell outer membrane"/>
    <property type="evidence" value="ECO:0007669"/>
    <property type="project" value="UniProtKB-SubCell"/>
</dbReference>
<name>A0A516SDM7_9NEIS</name>
<gene>
    <name evidence="4" type="ORF">FNU76_07085</name>
</gene>
<feature type="domain" description="Outer membrane protein OmpA-like transmembrane" evidence="3">
    <location>
        <begin position="21"/>
        <end position="167"/>
    </location>
</feature>
<dbReference type="InterPro" id="IPR011250">
    <property type="entry name" value="OMP/PagP_B-barrel"/>
</dbReference>
<accession>A0A516SDM7</accession>
<dbReference type="InterPro" id="IPR000498">
    <property type="entry name" value="OmpA-like_TM_dom"/>
</dbReference>
<sequence length="179" mass="19030">MQKQFAVFAIAAALAAPAFAEGFYAGGDIGRSKVEVKGDGISAHKNDNTWSAYGGYQFHPNFAAEVGYRSFGKIDATEGASRASVKARGLEASLVGSLPVTNELSVFGRVGVTNVKATYELRTPGGYENASEKKTKGMFGIGARYAVSKEVGLTAEYRQVAKMDKAKLSTFTVGGDYRF</sequence>
<feature type="chain" id="PRO_5027687331" evidence="2">
    <location>
        <begin position="21"/>
        <end position="179"/>
    </location>
</feature>
<protein>
    <submittedName>
        <fullName evidence="4">Outer membrane beta-barrel protein</fullName>
    </submittedName>
</protein>
<evidence type="ECO:0000259" key="3">
    <source>
        <dbReference type="Pfam" id="PF01389"/>
    </source>
</evidence>
<proteinExistence type="predicted"/>
<dbReference type="SUPFAM" id="SSF56925">
    <property type="entry name" value="OMPA-like"/>
    <property type="match status" value="1"/>
</dbReference>
<keyword evidence="5" id="KW-1185">Reference proteome</keyword>
<dbReference type="RefSeq" id="WP_144277537.1">
    <property type="nucleotide sequence ID" value="NZ_CP041730.1"/>
</dbReference>
<dbReference type="EMBL" id="CP041730">
    <property type="protein sequence ID" value="QDQ26138.1"/>
    <property type="molecule type" value="Genomic_DNA"/>
</dbReference>
<dbReference type="Pfam" id="PF01389">
    <property type="entry name" value="OmpA_membrane"/>
    <property type="match status" value="1"/>
</dbReference>
<evidence type="ECO:0000256" key="1">
    <source>
        <dbReference type="ARBA" id="ARBA00004442"/>
    </source>
</evidence>